<dbReference type="InterPro" id="IPR001173">
    <property type="entry name" value="Glyco_trans_2-like"/>
</dbReference>
<protein>
    <submittedName>
        <fullName evidence="7">Glycosyl transferase family 2</fullName>
    </submittedName>
</protein>
<keyword evidence="2" id="KW-1003">Cell membrane</keyword>
<dbReference type="Pfam" id="PF00535">
    <property type="entry name" value="Glycos_transf_2"/>
    <property type="match status" value="1"/>
</dbReference>
<dbReference type="InterPro" id="IPR029044">
    <property type="entry name" value="Nucleotide-diphossugar_trans"/>
</dbReference>
<reference evidence="7 8" key="1">
    <citation type="submission" date="2017-04" db="EMBL/GenBank/DDBJ databases">
        <title>A new member of the family Flavobacteriaceae isolated from ascidians.</title>
        <authorList>
            <person name="Chen L."/>
        </authorList>
    </citation>
    <scope>NUCLEOTIDE SEQUENCE [LARGE SCALE GENOMIC DNA]</scope>
    <source>
        <strain evidence="7 8">HQA918</strain>
    </source>
</reference>
<comment type="subcellular location">
    <subcellularLocation>
        <location evidence="1">Cell membrane</location>
    </subcellularLocation>
</comment>
<proteinExistence type="predicted"/>
<evidence type="ECO:0000313" key="7">
    <source>
        <dbReference type="EMBL" id="PCE65917.1"/>
    </source>
</evidence>
<evidence type="ECO:0000259" key="6">
    <source>
        <dbReference type="Pfam" id="PF00535"/>
    </source>
</evidence>
<dbReference type="RefSeq" id="WP_097441443.1">
    <property type="nucleotide sequence ID" value="NZ_NBWU01000001.1"/>
</dbReference>
<keyword evidence="4 7" id="KW-0808">Transferase</keyword>
<keyword evidence="5" id="KW-0472">Membrane</keyword>
<dbReference type="SUPFAM" id="SSF53448">
    <property type="entry name" value="Nucleotide-diphospho-sugar transferases"/>
    <property type="match status" value="1"/>
</dbReference>
<comment type="caution">
    <text evidence="7">The sequence shown here is derived from an EMBL/GenBank/DDBJ whole genome shotgun (WGS) entry which is preliminary data.</text>
</comment>
<evidence type="ECO:0000256" key="3">
    <source>
        <dbReference type="ARBA" id="ARBA00022676"/>
    </source>
</evidence>
<gene>
    <name evidence="7" type="ORF">B7P33_01035</name>
</gene>
<keyword evidence="3" id="KW-0328">Glycosyltransferase</keyword>
<dbReference type="GO" id="GO:0005886">
    <property type="term" value="C:plasma membrane"/>
    <property type="evidence" value="ECO:0007669"/>
    <property type="project" value="UniProtKB-SubCell"/>
</dbReference>
<evidence type="ECO:0000256" key="5">
    <source>
        <dbReference type="ARBA" id="ARBA00023136"/>
    </source>
</evidence>
<evidence type="ECO:0000256" key="2">
    <source>
        <dbReference type="ARBA" id="ARBA00022475"/>
    </source>
</evidence>
<sequence length="240" mass="27275">MSQAEISIIIPTLNESAHIGGLLTHLNQNAHKRGRLEILVVDGGSSDDTQQIAIAHGARFICADRGRAVQMNTGAQMAQGSILYFLHADTLPPVQFDQLILNKLSNTCEAGSFRMRFDHSSRFLGLFAWLTRWNFPICRGGDQSLFLTKSLFESSGGFNENYRIYEDGEFIRRLYKLTDFDLIQRPVTTSARKYEEKGLFNLQFHFGMIHAKRYLGAGPQELYAYYKNHIEPPNPRRGNL</sequence>
<dbReference type="NCBIfam" id="TIGR04283">
    <property type="entry name" value="glyco_like_mftF"/>
    <property type="match status" value="1"/>
</dbReference>
<dbReference type="PANTHER" id="PTHR43646">
    <property type="entry name" value="GLYCOSYLTRANSFERASE"/>
    <property type="match status" value="1"/>
</dbReference>
<dbReference type="Gene3D" id="3.90.550.10">
    <property type="entry name" value="Spore Coat Polysaccharide Biosynthesis Protein SpsA, Chain A"/>
    <property type="match status" value="1"/>
</dbReference>
<dbReference type="CDD" id="cd02522">
    <property type="entry name" value="GT_2_like_a"/>
    <property type="match status" value="1"/>
</dbReference>
<dbReference type="GO" id="GO:0016757">
    <property type="term" value="F:glycosyltransferase activity"/>
    <property type="evidence" value="ECO:0007669"/>
    <property type="project" value="UniProtKB-KW"/>
</dbReference>
<evidence type="ECO:0000313" key="8">
    <source>
        <dbReference type="Proteomes" id="UP000219559"/>
    </source>
</evidence>
<dbReference type="PANTHER" id="PTHR43646:SF2">
    <property type="entry name" value="GLYCOSYLTRANSFERASE 2-LIKE DOMAIN-CONTAINING PROTEIN"/>
    <property type="match status" value="1"/>
</dbReference>
<evidence type="ECO:0000256" key="4">
    <source>
        <dbReference type="ARBA" id="ARBA00022679"/>
    </source>
</evidence>
<evidence type="ECO:0000256" key="1">
    <source>
        <dbReference type="ARBA" id="ARBA00004236"/>
    </source>
</evidence>
<dbReference type="InterPro" id="IPR026461">
    <property type="entry name" value="Trfase_2_rSAM/seldom_assoc"/>
</dbReference>
<feature type="domain" description="Glycosyltransferase 2-like" evidence="6">
    <location>
        <begin position="7"/>
        <end position="119"/>
    </location>
</feature>
<organism evidence="7 8">
    <name type="scientific">Sediminicola luteus</name>
    <dbReference type="NCBI Taxonomy" id="319238"/>
    <lineage>
        <taxon>Bacteria</taxon>
        <taxon>Pseudomonadati</taxon>
        <taxon>Bacteroidota</taxon>
        <taxon>Flavobacteriia</taxon>
        <taxon>Flavobacteriales</taxon>
        <taxon>Flavobacteriaceae</taxon>
        <taxon>Sediminicola</taxon>
    </lineage>
</organism>
<dbReference type="AlphaFoldDB" id="A0A2A4GBE2"/>
<dbReference type="OrthoDB" id="9810303at2"/>
<accession>A0A2A4GBE2</accession>
<keyword evidence="8" id="KW-1185">Reference proteome</keyword>
<name>A0A2A4GBE2_9FLAO</name>
<dbReference type="Proteomes" id="UP000219559">
    <property type="component" value="Unassembled WGS sequence"/>
</dbReference>
<dbReference type="EMBL" id="NBWU01000001">
    <property type="protein sequence ID" value="PCE65917.1"/>
    <property type="molecule type" value="Genomic_DNA"/>
</dbReference>